<evidence type="ECO:0000256" key="5">
    <source>
        <dbReference type="ARBA" id="ARBA00022840"/>
    </source>
</evidence>
<dbReference type="InterPro" id="IPR050306">
    <property type="entry name" value="PfkB_Carbo_kinase"/>
</dbReference>
<dbReference type="InterPro" id="IPR002139">
    <property type="entry name" value="Ribo/fructo_kinase"/>
</dbReference>
<protein>
    <submittedName>
        <fullName evidence="8">Sugar kinase</fullName>
    </submittedName>
</protein>
<dbReference type="AlphaFoldDB" id="A0A410MF62"/>
<dbReference type="GO" id="GO:0005524">
    <property type="term" value="F:ATP binding"/>
    <property type="evidence" value="ECO:0007669"/>
    <property type="project" value="UniProtKB-KW"/>
</dbReference>
<dbReference type="GO" id="GO:0006000">
    <property type="term" value="P:fructose metabolic process"/>
    <property type="evidence" value="ECO:0007669"/>
    <property type="project" value="UniProtKB-ARBA"/>
</dbReference>
<sequence>MESLDVVTLGETMVLFGSSDHASLEYANTMQKQIGGAESNVAIGLARLGHSSGWISKLGDDPFGKYVHKFIRGEGVDTRGVTYTKQAPTGIFFKEKLSADHVNVYYYRHQSAASLMEPVDLPDSYISSAKILHITGITPALSESCQDAIFHAIHLAKEAGRTVVFDPNIRYKLWGNKEEAKQVLNQIAELADIILPGVDEAAFLTGETDYEKAAEALKTHKGQTVVVKLGEEGAYYTSAESSGIVPGIPVKNVVDPVGAGDGFAAGVISGVLDEVSLEEAVERGNAVGAFVVQMNGDVEGVPTRVQLQSFIDSGERLSDVER</sequence>
<evidence type="ECO:0000256" key="3">
    <source>
        <dbReference type="ARBA" id="ARBA00022741"/>
    </source>
</evidence>
<evidence type="ECO:0000256" key="2">
    <source>
        <dbReference type="ARBA" id="ARBA00022679"/>
    </source>
</evidence>
<dbReference type="PRINTS" id="PR00990">
    <property type="entry name" value="RIBOKINASE"/>
</dbReference>
<evidence type="ECO:0000256" key="4">
    <source>
        <dbReference type="ARBA" id="ARBA00022777"/>
    </source>
</evidence>
<dbReference type="OrthoDB" id="9813569at2"/>
<dbReference type="InterPro" id="IPR029056">
    <property type="entry name" value="Ribokinase-like"/>
</dbReference>
<dbReference type="PANTHER" id="PTHR43085:SF1">
    <property type="entry name" value="PSEUDOURIDINE KINASE-RELATED"/>
    <property type="match status" value="1"/>
</dbReference>
<dbReference type="PROSITE" id="PS00584">
    <property type="entry name" value="PFKB_KINASES_2"/>
    <property type="match status" value="1"/>
</dbReference>
<keyword evidence="2 6" id="KW-0808">Transferase</keyword>
<evidence type="ECO:0000313" key="9">
    <source>
        <dbReference type="Proteomes" id="UP000287756"/>
    </source>
</evidence>
<name>A0A410MF62_9BACI</name>
<gene>
    <name evidence="8" type="ORF">HLI_14840</name>
</gene>
<dbReference type="InterPro" id="IPR002173">
    <property type="entry name" value="Carboh/pur_kinase_PfkB_CS"/>
</dbReference>
<evidence type="ECO:0000256" key="1">
    <source>
        <dbReference type="ARBA" id="ARBA00010688"/>
    </source>
</evidence>
<dbReference type="PANTHER" id="PTHR43085">
    <property type="entry name" value="HEXOKINASE FAMILY MEMBER"/>
    <property type="match status" value="1"/>
</dbReference>
<dbReference type="CDD" id="cd01166">
    <property type="entry name" value="KdgK"/>
    <property type="match status" value="1"/>
</dbReference>
<reference evidence="8 9" key="1">
    <citation type="submission" date="2018-01" db="EMBL/GenBank/DDBJ databases">
        <title>The whole genome sequencing and assembly of Halobacillus litoralis ERB031 strain.</title>
        <authorList>
            <person name="Lee S.-J."/>
            <person name="Park M.-K."/>
            <person name="Kim J.-Y."/>
            <person name="Lee Y.-J."/>
            <person name="Yi H."/>
            <person name="Bahn Y.-S."/>
            <person name="Kim J.F."/>
            <person name="Lee D.-W."/>
        </authorList>
    </citation>
    <scope>NUCLEOTIDE SEQUENCE [LARGE SCALE GENOMIC DNA]</scope>
    <source>
        <strain evidence="8 9">ERB 031</strain>
    </source>
</reference>
<evidence type="ECO:0000313" key="8">
    <source>
        <dbReference type="EMBL" id="QAS53379.1"/>
    </source>
</evidence>
<dbReference type="KEGG" id="hli:HLI_14840"/>
<proteinExistence type="inferred from homology"/>
<keyword evidence="3" id="KW-0547">Nucleotide-binding</keyword>
<accession>A0A410MF62</accession>
<keyword evidence="5" id="KW-0067">ATP-binding</keyword>
<dbReference type="RefSeq" id="WP_128525656.1">
    <property type="nucleotide sequence ID" value="NZ_CP026118.1"/>
</dbReference>
<dbReference type="EMBL" id="CP026118">
    <property type="protein sequence ID" value="QAS53379.1"/>
    <property type="molecule type" value="Genomic_DNA"/>
</dbReference>
<dbReference type="InterPro" id="IPR011611">
    <property type="entry name" value="PfkB_dom"/>
</dbReference>
<evidence type="ECO:0000259" key="7">
    <source>
        <dbReference type="Pfam" id="PF00294"/>
    </source>
</evidence>
<dbReference type="SUPFAM" id="SSF53613">
    <property type="entry name" value="Ribokinase-like"/>
    <property type="match status" value="1"/>
</dbReference>
<dbReference type="Pfam" id="PF00294">
    <property type="entry name" value="PfkB"/>
    <property type="match status" value="1"/>
</dbReference>
<keyword evidence="4 6" id="KW-0418">Kinase</keyword>
<comment type="similarity">
    <text evidence="1 6">Belongs to the carbohydrate kinase PfkB family.</text>
</comment>
<evidence type="ECO:0000256" key="6">
    <source>
        <dbReference type="RuleBase" id="RU003704"/>
    </source>
</evidence>
<dbReference type="Proteomes" id="UP000287756">
    <property type="component" value="Chromosome"/>
</dbReference>
<dbReference type="GO" id="GO:0008865">
    <property type="term" value="F:fructokinase activity"/>
    <property type="evidence" value="ECO:0007669"/>
    <property type="project" value="UniProtKB-ARBA"/>
</dbReference>
<organism evidence="8 9">
    <name type="scientific">Halobacillus litoralis</name>
    <dbReference type="NCBI Taxonomy" id="45668"/>
    <lineage>
        <taxon>Bacteria</taxon>
        <taxon>Bacillati</taxon>
        <taxon>Bacillota</taxon>
        <taxon>Bacilli</taxon>
        <taxon>Bacillales</taxon>
        <taxon>Bacillaceae</taxon>
        <taxon>Halobacillus</taxon>
    </lineage>
</organism>
<feature type="domain" description="Carbohydrate kinase PfkB" evidence="7">
    <location>
        <begin position="5"/>
        <end position="303"/>
    </location>
</feature>
<dbReference type="Gene3D" id="3.40.1190.20">
    <property type="match status" value="1"/>
</dbReference>